<organism evidence="2 3">
    <name type="scientific">Mycena chlorophos</name>
    <name type="common">Agaric fungus</name>
    <name type="synonym">Agaricus chlorophos</name>
    <dbReference type="NCBI Taxonomy" id="658473"/>
    <lineage>
        <taxon>Eukaryota</taxon>
        <taxon>Fungi</taxon>
        <taxon>Dikarya</taxon>
        <taxon>Basidiomycota</taxon>
        <taxon>Agaricomycotina</taxon>
        <taxon>Agaricomycetes</taxon>
        <taxon>Agaricomycetidae</taxon>
        <taxon>Agaricales</taxon>
        <taxon>Marasmiineae</taxon>
        <taxon>Mycenaceae</taxon>
        <taxon>Mycena</taxon>
    </lineage>
</organism>
<comment type="caution">
    <text evidence="2">The sequence shown here is derived from an EMBL/GenBank/DDBJ whole genome shotgun (WGS) entry which is preliminary data.</text>
</comment>
<evidence type="ECO:0000256" key="1">
    <source>
        <dbReference type="SAM" id="MobiDB-lite"/>
    </source>
</evidence>
<dbReference type="EMBL" id="JACAZE010000017">
    <property type="protein sequence ID" value="KAF7296171.1"/>
    <property type="molecule type" value="Genomic_DNA"/>
</dbReference>
<evidence type="ECO:0000313" key="3">
    <source>
        <dbReference type="Proteomes" id="UP000613580"/>
    </source>
</evidence>
<keyword evidence="3" id="KW-1185">Reference proteome</keyword>
<dbReference type="AlphaFoldDB" id="A0A8H6SCE4"/>
<proteinExistence type="predicted"/>
<feature type="region of interest" description="Disordered" evidence="1">
    <location>
        <begin position="1"/>
        <end position="27"/>
    </location>
</feature>
<evidence type="ECO:0000313" key="2">
    <source>
        <dbReference type="EMBL" id="KAF7296171.1"/>
    </source>
</evidence>
<sequence length="98" mass="10606">MSSPRTEISIEGTADEQERLPPSTTASIGVREGIRMGDFDEGEHKEVDTYQRLGPQAQFVAGRPGHVLVVTGTGMSDNLDTGSWSKYPHGITIYTLGL</sequence>
<dbReference type="Proteomes" id="UP000613580">
    <property type="component" value="Unassembled WGS sequence"/>
</dbReference>
<name>A0A8H6SCE4_MYCCL</name>
<reference evidence="2" key="1">
    <citation type="submission" date="2020-05" db="EMBL/GenBank/DDBJ databases">
        <title>Mycena genomes resolve the evolution of fungal bioluminescence.</title>
        <authorList>
            <person name="Tsai I.J."/>
        </authorList>
    </citation>
    <scope>NUCLEOTIDE SEQUENCE</scope>
    <source>
        <strain evidence="2">110903Hualien_Pintung</strain>
    </source>
</reference>
<protein>
    <submittedName>
        <fullName evidence="2">Uncharacterized protein</fullName>
    </submittedName>
</protein>
<gene>
    <name evidence="2" type="ORF">HMN09_01085600</name>
</gene>
<accession>A0A8H6SCE4</accession>